<dbReference type="AlphaFoldDB" id="L9VRM6"/>
<dbReference type="EMBL" id="AOHW01000036">
    <property type="protein sequence ID" value="ELY39819.1"/>
    <property type="molecule type" value="Genomic_DNA"/>
</dbReference>
<protein>
    <submittedName>
        <fullName evidence="1">Uncharacterized protein</fullName>
    </submittedName>
</protein>
<dbReference type="Proteomes" id="UP000011599">
    <property type="component" value="Unassembled WGS sequence"/>
</dbReference>
<sequence>MPFDGFQGFTTWDSKEDDLSDPCNGNNLIMEFRRDDDVVLIFDSPDHGVYAVYHDLHYLHNVYYMDSLQILLPLVPSLLNTDWEVAEYNAELVTEQFDTQLPSAVTALGE</sequence>
<comment type="caution">
    <text evidence="1">The sequence shown here is derived from an EMBL/GenBank/DDBJ whole genome shotgun (WGS) entry which is preliminary data.</text>
</comment>
<evidence type="ECO:0000313" key="1">
    <source>
        <dbReference type="EMBL" id="ELY39819.1"/>
    </source>
</evidence>
<evidence type="ECO:0000313" key="2">
    <source>
        <dbReference type="Proteomes" id="UP000011599"/>
    </source>
</evidence>
<keyword evidence="2" id="KW-1185">Reference proteome</keyword>
<accession>L9VRM6</accession>
<gene>
    <name evidence="1" type="ORF">C496_14116</name>
</gene>
<name>L9VRM6_9EURY</name>
<proteinExistence type="predicted"/>
<organism evidence="1 2">
    <name type="scientific">Natronorubrum tibetense GA33</name>
    <dbReference type="NCBI Taxonomy" id="1114856"/>
    <lineage>
        <taxon>Archaea</taxon>
        <taxon>Methanobacteriati</taxon>
        <taxon>Methanobacteriota</taxon>
        <taxon>Stenosarchaea group</taxon>
        <taxon>Halobacteria</taxon>
        <taxon>Halobacteriales</taxon>
        <taxon>Natrialbaceae</taxon>
        <taxon>Natronorubrum</taxon>
    </lineage>
</organism>
<reference evidence="1 2" key="1">
    <citation type="journal article" date="2014" name="PLoS Genet.">
        <title>Phylogenetically driven sequencing of extremely halophilic archaea reveals strategies for static and dynamic osmo-response.</title>
        <authorList>
            <person name="Becker E.A."/>
            <person name="Seitzer P.M."/>
            <person name="Tritt A."/>
            <person name="Larsen D."/>
            <person name="Krusor M."/>
            <person name="Yao A.I."/>
            <person name="Wu D."/>
            <person name="Madern D."/>
            <person name="Eisen J.A."/>
            <person name="Darling A.E."/>
            <person name="Facciotti M.T."/>
        </authorList>
    </citation>
    <scope>NUCLEOTIDE SEQUENCE [LARGE SCALE GENOMIC DNA]</scope>
    <source>
        <strain evidence="1 2">GA33</strain>
    </source>
</reference>
<dbReference type="RefSeq" id="WP_006090771.1">
    <property type="nucleotide sequence ID" value="NZ_AOHW01000036.1"/>
</dbReference>